<dbReference type="Proteomes" id="UP000314294">
    <property type="component" value="Unassembled WGS sequence"/>
</dbReference>
<proteinExistence type="predicted"/>
<sequence length="124" mass="13666">MPRLSRWSIESSASGHIGSASLRWWREATETVPSDSKSSRYSAAFSGVPSSSLSLENTSSYNGFLFLSEQPRMVAPQTRHIVFDLEQHVQFPLPAVLGGNLVLTAASYVPDEHELFLTELVIAQ</sequence>
<comment type="caution">
    <text evidence="1">The sequence shown here is derived from an EMBL/GenBank/DDBJ whole genome shotgun (WGS) entry which is preliminary data.</text>
</comment>
<accession>A0A4Z2HYL1</accession>
<reference evidence="1 2" key="1">
    <citation type="submission" date="2019-03" db="EMBL/GenBank/DDBJ databases">
        <title>First draft genome of Liparis tanakae, snailfish: a comprehensive survey of snailfish specific genes.</title>
        <authorList>
            <person name="Kim W."/>
            <person name="Song I."/>
            <person name="Jeong J.-H."/>
            <person name="Kim D."/>
            <person name="Kim S."/>
            <person name="Ryu S."/>
            <person name="Song J.Y."/>
            <person name="Lee S.K."/>
        </authorList>
    </citation>
    <scope>NUCLEOTIDE SEQUENCE [LARGE SCALE GENOMIC DNA]</scope>
    <source>
        <tissue evidence="1">Muscle</tissue>
    </source>
</reference>
<evidence type="ECO:0000313" key="2">
    <source>
        <dbReference type="Proteomes" id="UP000314294"/>
    </source>
</evidence>
<evidence type="ECO:0000313" key="1">
    <source>
        <dbReference type="EMBL" id="TNN70630.1"/>
    </source>
</evidence>
<keyword evidence="2" id="KW-1185">Reference proteome</keyword>
<dbReference type="EMBL" id="SRLO01000161">
    <property type="protein sequence ID" value="TNN70630.1"/>
    <property type="molecule type" value="Genomic_DNA"/>
</dbReference>
<organism evidence="1 2">
    <name type="scientific">Liparis tanakae</name>
    <name type="common">Tanaka's snailfish</name>
    <dbReference type="NCBI Taxonomy" id="230148"/>
    <lineage>
        <taxon>Eukaryota</taxon>
        <taxon>Metazoa</taxon>
        <taxon>Chordata</taxon>
        <taxon>Craniata</taxon>
        <taxon>Vertebrata</taxon>
        <taxon>Euteleostomi</taxon>
        <taxon>Actinopterygii</taxon>
        <taxon>Neopterygii</taxon>
        <taxon>Teleostei</taxon>
        <taxon>Neoteleostei</taxon>
        <taxon>Acanthomorphata</taxon>
        <taxon>Eupercaria</taxon>
        <taxon>Perciformes</taxon>
        <taxon>Cottioidei</taxon>
        <taxon>Cottales</taxon>
        <taxon>Liparidae</taxon>
        <taxon>Liparis</taxon>
    </lineage>
</organism>
<gene>
    <name evidence="1" type="ORF">EYF80_019214</name>
</gene>
<dbReference type="AlphaFoldDB" id="A0A4Z2HYL1"/>
<name>A0A4Z2HYL1_9TELE</name>
<protein>
    <submittedName>
        <fullName evidence="1">Uncharacterized protein</fullName>
    </submittedName>
</protein>